<evidence type="ECO:0000313" key="2">
    <source>
        <dbReference type="EMBL" id="EFL51627.1"/>
    </source>
</evidence>
<dbReference type="STRING" id="596151.DesfrDRAFT_1482"/>
<evidence type="ECO:0000313" key="3">
    <source>
        <dbReference type="Proteomes" id="UP000006250"/>
    </source>
</evidence>
<reference evidence="2 3" key="1">
    <citation type="submission" date="2010-08" db="EMBL/GenBank/DDBJ databases">
        <title>The draft genome of Desulfovibrio fructosovorans JJ.</title>
        <authorList>
            <consortium name="US DOE Joint Genome Institute (JGI-PGF)"/>
            <person name="Lucas S."/>
            <person name="Copeland A."/>
            <person name="Lapidus A."/>
            <person name="Cheng J.-F."/>
            <person name="Bruce D."/>
            <person name="Goodwin L."/>
            <person name="Pitluck S."/>
            <person name="Land M.L."/>
            <person name="Hauser L."/>
            <person name="Chang Y.-J."/>
            <person name="Jeffries C."/>
            <person name="Wall J.D."/>
            <person name="Stahl D.A."/>
            <person name="Arkin A.P."/>
            <person name="Dehal P."/>
            <person name="Stolyar S.M."/>
            <person name="Hazen T.C."/>
            <person name="Woyke T.J."/>
        </authorList>
    </citation>
    <scope>NUCLEOTIDE SEQUENCE [LARGE SCALE GENOMIC DNA]</scope>
    <source>
        <strain evidence="2 3">JJ</strain>
    </source>
</reference>
<gene>
    <name evidence="2" type="ORF">DesfrDRAFT_1482</name>
</gene>
<organism evidence="2 3">
    <name type="scientific">Solidesulfovibrio fructosivorans JJ]</name>
    <dbReference type="NCBI Taxonomy" id="596151"/>
    <lineage>
        <taxon>Bacteria</taxon>
        <taxon>Pseudomonadati</taxon>
        <taxon>Thermodesulfobacteriota</taxon>
        <taxon>Desulfovibrionia</taxon>
        <taxon>Desulfovibrionales</taxon>
        <taxon>Desulfovibrionaceae</taxon>
        <taxon>Solidesulfovibrio</taxon>
    </lineage>
</organism>
<dbReference type="EMBL" id="AECZ01000008">
    <property type="protein sequence ID" value="EFL51627.1"/>
    <property type="molecule type" value="Genomic_DNA"/>
</dbReference>
<accession>E1JV33</accession>
<dbReference type="AlphaFoldDB" id="E1JV33"/>
<protein>
    <submittedName>
        <fullName evidence="2">Uncharacterized protein</fullName>
    </submittedName>
</protein>
<feature type="non-terminal residue" evidence="2">
    <location>
        <position position="47"/>
    </location>
</feature>
<keyword evidence="3" id="KW-1185">Reference proteome</keyword>
<feature type="chain" id="PRO_5003147963" evidence="1">
    <location>
        <begin position="25"/>
        <end position="47"/>
    </location>
</feature>
<feature type="signal peptide" evidence="1">
    <location>
        <begin position="1"/>
        <end position="24"/>
    </location>
</feature>
<comment type="caution">
    <text evidence="2">The sequence shown here is derived from an EMBL/GenBank/DDBJ whole genome shotgun (WGS) entry which is preliminary data.</text>
</comment>
<proteinExistence type="predicted"/>
<dbReference type="Proteomes" id="UP000006250">
    <property type="component" value="Unassembled WGS sequence"/>
</dbReference>
<sequence length="47" mass="4738" precursor="true">MQRFAATIVLAVGCVFVLAAAAAAQDTLKERSLNDTPAAAHTAPPAS</sequence>
<keyword evidence="1" id="KW-0732">Signal</keyword>
<name>E1JV33_SOLFR</name>
<evidence type="ECO:0000256" key="1">
    <source>
        <dbReference type="SAM" id="SignalP"/>
    </source>
</evidence>